<evidence type="ECO:0000313" key="1">
    <source>
        <dbReference type="EMBL" id="KAI4297332.1"/>
    </source>
</evidence>
<proteinExistence type="predicted"/>
<protein>
    <submittedName>
        <fullName evidence="1">Uncharacterized protein</fullName>
    </submittedName>
</protein>
<name>A0ACB9KJL4_BAUVA</name>
<dbReference type="Proteomes" id="UP000828941">
    <property type="component" value="Chromosome 14"/>
</dbReference>
<organism evidence="1 2">
    <name type="scientific">Bauhinia variegata</name>
    <name type="common">Purple orchid tree</name>
    <name type="synonym">Phanera variegata</name>
    <dbReference type="NCBI Taxonomy" id="167791"/>
    <lineage>
        <taxon>Eukaryota</taxon>
        <taxon>Viridiplantae</taxon>
        <taxon>Streptophyta</taxon>
        <taxon>Embryophyta</taxon>
        <taxon>Tracheophyta</taxon>
        <taxon>Spermatophyta</taxon>
        <taxon>Magnoliopsida</taxon>
        <taxon>eudicotyledons</taxon>
        <taxon>Gunneridae</taxon>
        <taxon>Pentapetalae</taxon>
        <taxon>rosids</taxon>
        <taxon>fabids</taxon>
        <taxon>Fabales</taxon>
        <taxon>Fabaceae</taxon>
        <taxon>Cercidoideae</taxon>
        <taxon>Cercideae</taxon>
        <taxon>Bauhiniinae</taxon>
        <taxon>Bauhinia</taxon>
    </lineage>
</organism>
<dbReference type="EMBL" id="CM039439">
    <property type="protein sequence ID" value="KAI4297332.1"/>
    <property type="molecule type" value="Genomic_DNA"/>
</dbReference>
<gene>
    <name evidence="1" type="ORF">L6164_037226</name>
</gene>
<reference evidence="1 2" key="1">
    <citation type="journal article" date="2022" name="DNA Res.">
        <title>Chromosomal-level genome assembly of the orchid tree Bauhinia variegata (Leguminosae; Cercidoideae) supports the allotetraploid origin hypothesis of Bauhinia.</title>
        <authorList>
            <person name="Zhong Y."/>
            <person name="Chen Y."/>
            <person name="Zheng D."/>
            <person name="Pang J."/>
            <person name="Liu Y."/>
            <person name="Luo S."/>
            <person name="Meng S."/>
            <person name="Qian L."/>
            <person name="Wei D."/>
            <person name="Dai S."/>
            <person name="Zhou R."/>
        </authorList>
    </citation>
    <scope>NUCLEOTIDE SEQUENCE [LARGE SCALE GENOMIC DNA]</scope>
    <source>
        <strain evidence="1">BV-YZ2020</strain>
    </source>
</reference>
<sequence>MVELSTGTSSNKFYYDVKFPNGHIALKNFNGEIVNEEGNSVPLYEAYLHHWVLAKYHQPINSTSIDDIVPVRNAGVCQGNVLLQYFGLGAETRKTDKYIPDPFGIEIGNPKEILVGYEEKWAINLHVIDTRGVEDRWGCIECRMGGLFVPHYQNMGKEAGNEEGYIVGMTACYPQPGSVKIMDGETLTMVFNYSNSKSHTGLMGLFHFMVVEQLSFFPTVMEAQAI</sequence>
<evidence type="ECO:0000313" key="2">
    <source>
        <dbReference type="Proteomes" id="UP000828941"/>
    </source>
</evidence>
<comment type="caution">
    <text evidence="1">The sequence shown here is derived from an EMBL/GenBank/DDBJ whole genome shotgun (WGS) entry which is preliminary data.</text>
</comment>
<accession>A0ACB9KJL4</accession>
<keyword evidence="2" id="KW-1185">Reference proteome</keyword>